<name>A0A9E7T0Z9_9CAUD</name>
<evidence type="ECO:0000256" key="1">
    <source>
        <dbReference type="SAM" id="MobiDB-lite"/>
    </source>
</evidence>
<evidence type="ECO:0000313" key="3">
    <source>
        <dbReference type="EMBL" id="UTQ78233.1"/>
    </source>
</evidence>
<accession>A0A9E7T0Z9</accession>
<sequence>MTIIRNELCPACAATGHDKTGNHLVIFEDQGGYCNRGHLHESGKPYYRAAKDAVPLSELPITGEIQYSPEQFKELERDGKLTDPKLRAIAMGGMRMKDRYTVMTEEEQAHQDAEWRMDCEWFEQLKYKSLVDRGLHGLIAKLYDVRVGHDDKGVINRHYYPVHGRKTLKLQGAKARTLPKDFRFGHLGKRFGDTAMFGMHTMQTVMDSGTFRRKLLIVGGECDAMAAQQMLVKSLNKMESLQGLTSLDGKRLAHVWSPTKGETSLEEIIANREYIDQFEEIIWGFDADDVGNKLNLDCARLFKNKSKFLVYPSGCKDANDCLKQGHDRAFVDSWWNPAEARIKGKLKTVSAYREQASKMMKMGLDYFEPALNPITYGVQLRHLSVWGAGTGVGKTEITSQHVSSLLKQGQTVVAIYLENSPDEVVKTFAGMLANKDFMSPPLMAGEAHNPMRDYTQGDLDAALEALEDSGQLLIPDLGGSKDVNVIMEVLEDAMALGYQYFVVDNLTAFEHHVDGKVQTGVTAIDETMKRIGTFKDEHDVNIMLLTHLTRPDKARVPHELGGEVYITDFRGAGSISFWANSAWAAERNTQADNLADKCTTLIRNLKSRGVGHKVGSVVVMQKDITTGKFTHVEGAYELPQVGREKKERQSKPTAATPFLATEEVEF</sequence>
<dbReference type="InterPro" id="IPR027032">
    <property type="entry name" value="Twinkle-like"/>
</dbReference>
<dbReference type="SUPFAM" id="SSF52540">
    <property type="entry name" value="P-loop containing nucleoside triphosphate hydrolases"/>
    <property type="match status" value="1"/>
</dbReference>
<dbReference type="EMBL" id="ON624112">
    <property type="protein sequence ID" value="UTQ78233.1"/>
    <property type="molecule type" value="Genomic_DNA"/>
</dbReference>
<dbReference type="PANTHER" id="PTHR12873">
    <property type="entry name" value="T7-LIKE MITOCHONDRIAL DNA HELICASE"/>
    <property type="match status" value="1"/>
</dbReference>
<dbReference type="InterPro" id="IPR027417">
    <property type="entry name" value="P-loop_NTPase"/>
</dbReference>
<dbReference type="GO" id="GO:0043139">
    <property type="term" value="F:5'-3' DNA helicase activity"/>
    <property type="evidence" value="ECO:0007669"/>
    <property type="project" value="InterPro"/>
</dbReference>
<dbReference type="PROSITE" id="PS51199">
    <property type="entry name" value="SF4_HELICASE"/>
    <property type="match status" value="1"/>
</dbReference>
<evidence type="ECO:0000259" key="2">
    <source>
        <dbReference type="PROSITE" id="PS51199"/>
    </source>
</evidence>
<dbReference type="SMART" id="SM00493">
    <property type="entry name" value="TOPRIM"/>
    <property type="match status" value="1"/>
</dbReference>
<dbReference type="PANTHER" id="PTHR12873:SF0">
    <property type="entry name" value="TWINKLE MTDNA HELICASE"/>
    <property type="match status" value="1"/>
</dbReference>
<dbReference type="InterPro" id="IPR006171">
    <property type="entry name" value="TOPRIM_dom"/>
</dbReference>
<feature type="region of interest" description="Disordered" evidence="1">
    <location>
        <begin position="640"/>
        <end position="666"/>
    </location>
</feature>
<dbReference type="Gene3D" id="3.40.50.300">
    <property type="entry name" value="P-loop containing nucleotide triphosphate hydrolases"/>
    <property type="match status" value="1"/>
</dbReference>
<protein>
    <submittedName>
        <fullName evidence="3">DNA primase/helicase</fullName>
    </submittedName>
</protein>
<evidence type="ECO:0000313" key="4">
    <source>
        <dbReference type="Proteomes" id="UP001060037"/>
    </source>
</evidence>
<dbReference type="Proteomes" id="UP001060037">
    <property type="component" value="Segment"/>
</dbReference>
<dbReference type="CDD" id="cd19483">
    <property type="entry name" value="RecA-like_Gp4D_helicase"/>
    <property type="match status" value="1"/>
</dbReference>
<dbReference type="SUPFAM" id="SSF56731">
    <property type="entry name" value="DNA primase core"/>
    <property type="match status" value="1"/>
</dbReference>
<reference evidence="3" key="1">
    <citation type="submission" date="2022-05" db="EMBL/GenBank/DDBJ databases">
        <authorList>
            <person name="Tikunov A."/>
            <person name="Kozlova Y."/>
            <person name="Morozova V."/>
            <person name="Jdeed G."/>
            <person name="Bardasheva A."/>
            <person name="Tikunova N."/>
        </authorList>
    </citation>
    <scope>NUCLEOTIDE SEQUENCE</scope>
</reference>
<dbReference type="GO" id="GO:0003697">
    <property type="term" value="F:single-stranded DNA binding"/>
    <property type="evidence" value="ECO:0007669"/>
    <property type="project" value="InterPro"/>
</dbReference>
<dbReference type="GO" id="GO:0005524">
    <property type="term" value="F:ATP binding"/>
    <property type="evidence" value="ECO:0007669"/>
    <property type="project" value="InterPro"/>
</dbReference>
<keyword evidence="4" id="KW-1185">Reference proteome</keyword>
<organism evidence="3 4">
    <name type="scientific">Aeromonas phage Aer_P220</name>
    <dbReference type="NCBI Taxonomy" id="2951227"/>
    <lineage>
        <taxon>Viruses</taxon>
        <taxon>Duplodnaviria</taxon>
        <taxon>Heunggongvirae</taxon>
        <taxon>Uroviricota</taxon>
        <taxon>Caudoviricetes</taxon>
        <taxon>Autographivirales</taxon>
        <taxon>Autographivirales incertae sedis</taxon>
        <taxon>Yinyavirus</taxon>
        <taxon>Yinyavirus AerP220</taxon>
    </lineage>
</organism>
<dbReference type="Gene3D" id="3.40.1360.10">
    <property type="match status" value="1"/>
</dbReference>
<dbReference type="InterPro" id="IPR007694">
    <property type="entry name" value="DNA_helicase_DnaB-like_C"/>
</dbReference>
<feature type="domain" description="SF4 helicase" evidence="2">
    <location>
        <begin position="357"/>
        <end position="635"/>
    </location>
</feature>
<dbReference type="GO" id="GO:0006260">
    <property type="term" value="P:DNA replication"/>
    <property type="evidence" value="ECO:0007669"/>
    <property type="project" value="InterPro"/>
</dbReference>
<proteinExistence type="predicted"/>